<dbReference type="InterPro" id="IPR039556">
    <property type="entry name" value="ICL/PEPM"/>
</dbReference>
<dbReference type="EMBL" id="FMZX01000001">
    <property type="protein sequence ID" value="SDC39930.1"/>
    <property type="molecule type" value="Genomic_DNA"/>
</dbReference>
<dbReference type="GO" id="GO:0046421">
    <property type="term" value="F:methylisocitrate lyase activity"/>
    <property type="evidence" value="ECO:0007669"/>
    <property type="project" value="TreeGrafter"/>
</dbReference>
<dbReference type="Pfam" id="PF13714">
    <property type="entry name" value="PEP_mutase"/>
    <property type="match status" value="1"/>
</dbReference>
<dbReference type="InterPro" id="IPR015813">
    <property type="entry name" value="Pyrv/PenolPyrv_kinase-like_dom"/>
</dbReference>
<name>A0A1G6L9G6_9PROT</name>
<dbReference type="STRING" id="938405.SAMN02927895_01914"/>
<dbReference type="Gene3D" id="3.20.20.60">
    <property type="entry name" value="Phosphoenolpyruvate-binding domains"/>
    <property type="match status" value="1"/>
</dbReference>
<dbReference type="GO" id="GO:0019629">
    <property type="term" value="P:propionate catabolic process, 2-methylcitrate cycle"/>
    <property type="evidence" value="ECO:0007669"/>
    <property type="project" value="TreeGrafter"/>
</dbReference>
<dbReference type="SUPFAM" id="SSF51621">
    <property type="entry name" value="Phosphoenolpyruvate/pyruvate domain"/>
    <property type="match status" value="1"/>
</dbReference>
<organism evidence="1 2">
    <name type="scientific">Belnapia rosea</name>
    <dbReference type="NCBI Taxonomy" id="938405"/>
    <lineage>
        <taxon>Bacteria</taxon>
        <taxon>Pseudomonadati</taxon>
        <taxon>Pseudomonadota</taxon>
        <taxon>Alphaproteobacteria</taxon>
        <taxon>Acetobacterales</taxon>
        <taxon>Roseomonadaceae</taxon>
        <taxon>Belnapia</taxon>
    </lineage>
</organism>
<evidence type="ECO:0000313" key="2">
    <source>
        <dbReference type="Proteomes" id="UP000198925"/>
    </source>
</evidence>
<reference evidence="1 2" key="1">
    <citation type="submission" date="2016-10" db="EMBL/GenBank/DDBJ databases">
        <authorList>
            <person name="de Groot N.N."/>
        </authorList>
    </citation>
    <scope>NUCLEOTIDE SEQUENCE [LARGE SCALE GENOMIC DNA]</scope>
    <source>
        <strain evidence="1 2">CPCC 100156</strain>
    </source>
</reference>
<dbReference type="RefSeq" id="WP_218127857.1">
    <property type="nucleotide sequence ID" value="NZ_FMZX01000001.1"/>
</dbReference>
<keyword evidence="2" id="KW-1185">Reference proteome</keyword>
<proteinExistence type="predicted"/>
<sequence>MNSVTDRRQRFRNVLAGPVCVHPGSVFDPMSARIAEEIGFEVGMYAGSTASLTVLGAPDLIVLTLSEFAEQARRVCRAVRTLPLLVDADHGYGNALNAMRTVEELENAGVAAMTLEDTVLPRPHGDGRVTLISLEEGLGKVKAALAARDDPSFVIVARSGVVSVNGIEDAVARTRAYTDSGADALFYTGIRTRAELDAVAAVATRPIILGGIEGTELKDRDYLASRGVRIALQGHQPIMAAQQAVYATLKALRDGVQPADLPGLPGTELMGRITRDADYKRWTKDYLGGK</sequence>
<dbReference type="PANTHER" id="PTHR42905:SF3">
    <property type="entry name" value="OXALOACETATE DECARBOXYLASE"/>
    <property type="match status" value="1"/>
</dbReference>
<dbReference type="Proteomes" id="UP000198925">
    <property type="component" value="Unassembled WGS sequence"/>
</dbReference>
<protein>
    <submittedName>
        <fullName evidence="1">Carboxyvinyl-carboxyphosphonate phosphorylmutase</fullName>
    </submittedName>
</protein>
<dbReference type="PANTHER" id="PTHR42905">
    <property type="entry name" value="PHOSPHOENOLPYRUVATE CARBOXYLASE"/>
    <property type="match status" value="1"/>
</dbReference>
<evidence type="ECO:0000313" key="1">
    <source>
        <dbReference type="EMBL" id="SDC39930.1"/>
    </source>
</evidence>
<dbReference type="AlphaFoldDB" id="A0A1G6L9G6"/>
<accession>A0A1G6L9G6</accession>
<dbReference type="CDD" id="cd00377">
    <property type="entry name" value="ICL_PEPM"/>
    <property type="match status" value="1"/>
</dbReference>
<gene>
    <name evidence="1" type="ORF">SAMN04487779_1001815</name>
</gene>
<dbReference type="InterPro" id="IPR040442">
    <property type="entry name" value="Pyrv_kinase-like_dom_sf"/>
</dbReference>